<feature type="compositionally biased region" description="Polar residues" evidence="2">
    <location>
        <begin position="3206"/>
        <end position="3217"/>
    </location>
</feature>
<evidence type="ECO:0000313" key="4">
    <source>
        <dbReference type="EMBL" id="TQS82587.1"/>
    </source>
</evidence>
<dbReference type="Pfam" id="PF09479">
    <property type="entry name" value="Flg_new"/>
    <property type="match status" value="3"/>
</dbReference>
<dbReference type="Pfam" id="PF18676">
    <property type="entry name" value="MBG_2"/>
    <property type="match status" value="1"/>
</dbReference>
<dbReference type="EMBL" id="LVVT01000015">
    <property type="protein sequence ID" value="TQS82587.1"/>
    <property type="molecule type" value="Genomic_DNA"/>
</dbReference>
<dbReference type="Proteomes" id="UP000752814">
    <property type="component" value="Unassembled WGS sequence"/>
</dbReference>
<comment type="subcellular location">
    <subcellularLocation>
        <location evidence="1">Cell envelope</location>
    </subcellularLocation>
</comment>
<organism evidence="4 5">
    <name type="scientific">Candidatus Methanomassiliicoccus intestinalis</name>
    <dbReference type="NCBI Taxonomy" id="1406512"/>
    <lineage>
        <taxon>Archaea</taxon>
        <taxon>Methanobacteriati</taxon>
        <taxon>Thermoplasmatota</taxon>
        <taxon>Thermoplasmata</taxon>
        <taxon>Methanomassiliicoccales</taxon>
        <taxon>Methanomassiliicoccaceae</taxon>
        <taxon>Methanomassiliicoccus</taxon>
    </lineage>
</organism>
<sequence>MMLVVPLSSCITDTSDSSTLATNSNPNEMPTAPEGITLPGEYTITYHNTHTVGNLTKDGSISITDLGFTSEDPVKKSYNGTFAYALPNTFNAPDNSSVFAGWSKTDPSTLSVGDSIPSADIYQVYDDIKSDDTSTGELDLYAVWVPNEVTGADGKTYHHTIYVKYTKKEKEEDDKNKQNSTYTPIYITNSGNGLTDVTPVKTLDQAYALLDPDGTTTTNRIVVVDELIPVFTKISDDNGIRLSNIKSTIAGNDTSSSLNMSGSGNLFLMLNADTVFENLKIIKECTQIFFYCNGNNLTMGNGIDTSSIKHLDENNTYAIPYLYPALTVLGGGYGKGLSGDHNDLCDINSVSTSHSKDFTIKLISGVYGRVSGFGRSYESYINTQVEILCPTISLYDSARVGSLAAGHLDSNATTGVYSDNNFKAAKIYIRTNNDLVQYNTSHTTPLETSTAVVYLVGGNIGNNAENVFLGNVEILIYSGIVDNVYGAGLGRYRYVQHNDTLSPTYMSGEIKIYVCGGTINNSIYGGGAAATLGSKTLGNVSLPSSTSIQIQGGIVKGSVYGGGYGKSDFIPEDKYNLLGVVAGQVIGSTNVVVLSGEIYGNVYGGGEGINSYESVAMVTGSTNVSIYEDVSKFNTTTSIKGNVYGGGSISVVKGSTNVAIAGGTIGGTSEGGRVFGGGEGLASFECDWAGNVSGNTKVTILKGIIKGSVYGGGNYGYVGKPDVTLDETSFATNITISGSEDDTQIAGSVYGGGRGDENDINRDYTAGGTDTPYSNIVVKGNVYGNTKVTITGGKIGYYIPKSEPTKWLDSEDAGSVFGGGKLGLVVGTTTVNISGGEIHRNVFGGGKGLSKSVFIESKDNIINSRLYNAIDSKYEEALEENGLNFSVVQLYEWQESTNPNSEFKEIKNENGNSLTLSNLHDRYIRLKVVVGNDTIGTEDFYSNVIDTNDAGSNLTPDEWERYNRLMVQFGMVSQGTNVNISKDAFIHTNVYGGGSYGAVGIITGERIADDSPYNFTHRIQGGTSNVTISGGTIGLESTTGYELHNITGGNVFGGGMGEPDLVTSGSIGKSTEITISGGKINGNVYGGGENGFVGEVTINVSKGMSPIKYAGNPTNTYCYTLNIFEVGENGSTTIDISDGTIGLSDSTLKTLLSDGTELSTLKELHGNVFGGGKGANATVTHSTGVTVSTVTIHGNVYGGGELGPVGQLTGSAAEDTLLLENGSANVTIYSGTINGSVFGGGKGQSKSVSADALILGTVQNTNVTINGGSINRINEAGGNVYGGGELGLVGALKALKADPSGIRNFEFTYGSTSVKISGNATSGDTKIQGNVFGGGKGEDGLDTHPDAPLTTIILGSVASNTNVEISGNVTIGTLSGNSVVEMGTGDVYGGGELGIVGSYRDEETNRIYSGGSSTIVIKGGTILDEVYGGGMGTPKNVLSGAIGNATTIVSGNTKINGSVYGGGAYSIVGNKVTIDRTPQTGGRIDPILTDADNNATVNIVILGGTIGDETRLVSAGSNSLTSSVGNVFGGGYGPKATVAGSTYVFIGKPDTTSYPDSSNLIKNLNQTTIIIIGNVFGGGDMGSIGFYAKTSQVDTSDFGTSNYEKIPGLSSNVSIKTSGTLITIGIENNNKTGNIYAGGRGGNLATEISTELPETKAETLKGYAIVHGDSNLIITGSTTGSGNIKITGGIYGAGQGVPEVTEPGRIDVILYAAVTGNTSINISNANVNNVYGGGQLSILGWYYDNDDQSIHGATNEDVNKNYRHYTGTDTKIIINKSNVSGSVYGGGMGTTANAISGAVGESTVIIMGGSKVSGDVYGGGNYAVVSNKLVVDRTPDDKTRAIYPKIASSDNISKAIVVILEATIGSDSRSNTGNVFGGGYGPRAVVAGSTYVFIGISSGNSDYPLDQEIRTGTYTATIKGSVYGGGNMGSVGFIAYLEGSDNEDSFPDKYEPLTNVSSNVILSLNDNKSNFITVSGDVYGGGKGGDLYIPNIDSPTTDKPTDWVEGTTGRTLYGYAVVHGKSNVSITGVYTSVKESNLNINITGDVFGGGEGIPAPDGQNSLDVIVYAAVTDTSSVNISNAHISGDIYGGGNLGVVGYFIDDPISSNNTIFRNFTGKNSSVKINASLIEGTVFGGGRGTTTNILSGAVGNTKVVIMGEETVPDGREIAAASTIKGSVYGGGAYALVGSMGITITIKDYVKSNPTVTTCSNNSQTNVIILNSIIDSSSKKNDYGGSGNVFGGGYGPRAVVAGSTNVYIGKASDISSSAGSSVIIDGSVFGGGNMGSIGVIPGVFSFDKVDDYSKVNSKLEDYNKSSVNSKITADVNVVINNDSDEIQIKGSVYGGGKGGDLKTGPNGENIDLKGYAVVYGTTSVCITGNSAGSNSNLAITGSVYGGGLGETEGVHSVQYAEIYDSATVDVTYAEIGGSVYGGGEYGIIGHFVDGESKKSGIQVNGNDIYIIERDFCGDALYSDNGTLKLNKEGNQYKGKASTTVTIESSSIGGNVFGGGKGVKTEGSNIGGNILSGAVGRETNVTINSGTSVKGNVYGGGEFGIIGSTTTQLIMISKNGTNPFDEPNVETGSASSVIVNIPHIKLTESGKIESNIDIQNDVCTHVNINGGTIKGSVFGAGKGETLNPLHVWTENSTNMAEYNLVKEAVAYNKLSVIGRTEVNISNGIINKHVYSGSENGDIGGFSTLKQLMQYLCDTDGATHQTNLDLNDLAKLDAQIRDKNEYTVGDKTENILKYQFSAAFVNIVGGVIHGNVFGGGYFGAIYGNTHVHIGWNSVMPYDDNSKGDCHYYNDYGDGNYAKKSYPFDITSGKDKSTYVNDLFINGTVYAGGDRGDPTALTVDYDYISVYGTSHIFVNGTGYATGTNVSDATKAMYIQGSLFGSGNSCSTFYVDKNMSRFITLTNYNATNELNQYIIYSIQRTTNVTLISSSIRLPGRSDGSNPDVTALYSLNHVNSLTLRSGSTLILDTIVQDLRNIYSKINKDSDEDAQLNTTNIIRLNNGISLIVAELQIHEASISGVISDNSGNPLAGAVITFVTSGKTYSAIADSLGGYTLSNIPLNTTGKISIVHNGNEMYAHDLNELTGDLTINFPNPSSSLEATGEKAASSTYIFGEVNGYFKLDIQNPKYYGGYIYGELYAKGGFIYGETFKDVATGTVPYTDYASNEGGYRVWKAGGTHQSSTTTLIADGNKSEKSTDPDTSGYNTATGSASLPMTTTGTKYKLVGYTIYPSQATSISRPDEHRSLTLLPYYGAVGGADSLPVSVSDVSSYFGLHMAVNPNSFKPDQGTEQLAGLWIDPNVTDFSDSIYESPATTIGGTTLPELDFTLYYKDGVNVTGSAGTVIVFVQEMIPFTNTEGNIDYLFGDEIQISVSIETQSKVENHGADYEQETHLYPSTTGEYSWNFVIPPVGSGNGYYDVTLNSITSTGVNLNNSSLEPTGANQYQLIMSAVNNQDGSEGWDGFATSGEYLTSDSKEISIGRSDGRFNTSIEFTLKNEKDLDKYATGTVTAKFAVKYYANGGAALINSTLTLTIHIENRIPVYTVIFETGTDATVVPYQRVEFSDTPYKPVDPRKIVPLTSVSLMNASNPGELVFLGWENSDGNIVDIETVPVVDDTTYTAVWAYKLTFDHNDGSGSSTVIYYDGEGKGSMTLVDPSRTGYIFKGWYESEDSANAHADDGRSSSYFNNKPPVTQNDIYYAGWEEISYTIKFDYNNGKLKENATDPSHGSVQIGGTVTLPEGTILSPPDYSDASKSYKFNGWSLNRSAAVGSNGGYTLTSDDITTYAAGDTLTFYAIWSESDNHNVTISANPNGSADFKYVIHEGNAVLDNPTYSTYSAPFLVSDKSYVTVTCTPRSGYGFTSWDGSSEKTETITVQISSDTEIKAKLTGKTYTVTFEEEGVVANKITVQYGQAYSYNPNAPDNSNSFPANPTKNAYEFKGWYSSNLNETVTTDSIVRIAGDHTLTAQFNAIDYTIIFHSNASSDTTKQQIFNINQEPSTYSLPQNLFAYEGHTFSGWNTNPNGLGTQIPDGANIFEINADDGSYKYLELFTNDSTLNLYAQWKKSSLTITVEENLIYDGKDWRDRINNVVTSVTLDGATISESLTYKWFTGTGTGTDYVEVSNNGVINAGTYYVMVTHTTVDGDEIKSAMTKVEIGKRSLSATTVTFTVNDLTYAGGPQNPTFNISENVGGIELIKPSDYDFSYTYPSGKTSVTDVGEYTLILTATKNGNYTGNIQKTFEVNPLGITITPVAGQWKYYGDDFSHIYGTDNAGPNDYYGYTITFKNNDGIDIILDRGELGITTEYVSYDKISGELSVINDNGVAIGPFEDVGNYNFSLGSISSSSPSNYDIILDTTSPKFEVKPLPIIIKPDEDQWKFYGDPDTQIYTGNYPQIGTPNNNISYKIIVDGNATPISPENWNTTYPGYAQLEGIKVSYDNPDDNQYLSVDTNGYDTTLTQGDNPNYKISLYGESDNTQVKFMINPLPIFIVPLEGQWKYYGYDLTKLENFDNSDARIFIGEDTEKVGYASLQYEVYTYKGYDKQNAEKIQVGLESGYAALEGRLLSEMLRGDSSVYNDDKSVKLYTFYTSELRSSNNPNYSIYSYDSDYSATLGSNVVLSAEGAQASTIPTSSYTGKIEKRPTEITWSNGPYTYNGKDQISSVTAKYVDKDNTDQILPSSITSPEGVDKFLIAGDYAFLADLTGSDNYDFGNSYKHNMTMDKIGLTISITNLETVYDGNKSFEYTNSNLPSNIVCTGTLADGDNITKIKISINEKDVNTYTLADNNVEVSVFAGSDNVSDRSNCYSISVNNGSQLKITLATITVTPDSKSKTYGEFDPELTYECTGNVSGEIPGFDGGLKRESGEDVGAYVISNNDLVLQDYLSFKATNYILKFSETISYLTISKADTTVTVTGTSQTVTYNGSEQSVSGNGYFTNCNI</sequence>
<gene>
    <name evidence="4" type="ORF">A3207_08865</name>
</gene>
<evidence type="ECO:0000256" key="2">
    <source>
        <dbReference type="SAM" id="MobiDB-lite"/>
    </source>
</evidence>
<dbReference type="SUPFAM" id="SSF49464">
    <property type="entry name" value="Carboxypeptidase regulatory domain-like"/>
    <property type="match status" value="1"/>
</dbReference>
<comment type="caution">
    <text evidence="4">The sequence shown here is derived from an EMBL/GenBank/DDBJ whole genome shotgun (WGS) entry which is preliminary data.</text>
</comment>
<accession>A0A8J8PCT4</accession>
<dbReference type="InterPro" id="IPR013378">
    <property type="entry name" value="InlB-like_B-rpt"/>
</dbReference>
<dbReference type="Gene3D" id="2.60.40.4270">
    <property type="entry name" value="Listeria-Bacteroides repeat domain"/>
    <property type="match status" value="4"/>
</dbReference>
<dbReference type="InterPro" id="IPR042229">
    <property type="entry name" value="Listeria/Bacterioides_rpt_sf"/>
</dbReference>
<dbReference type="InterPro" id="IPR008969">
    <property type="entry name" value="CarboxyPept-like_regulatory"/>
</dbReference>
<feature type="domain" description="MBG" evidence="3">
    <location>
        <begin position="4825"/>
        <end position="4885"/>
    </location>
</feature>
<proteinExistence type="predicted"/>
<protein>
    <recommendedName>
        <fullName evidence="3">MBG domain-containing protein</fullName>
    </recommendedName>
</protein>
<dbReference type="InterPro" id="IPR041286">
    <property type="entry name" value="MBG_2"/>
</dbReference>
<reference evidence="4" key="1">
    <citation type="submission" date="2016-03" db="EMBL/GenBank/DDBJ databases">
        <authorList>
            <person name="Borrel G."/>
            <person name="Mccann A."/>
            <person name="O'Toole P.W."/>
        </authorList>
    </citation>
    <scope>NUCLEOTIDE SEQUENCE</scope>
    <source>
        <strain evidence="4">183</strain>
    </source>
</reference>
<feature type="region of interest" description="Disordered" evidence="2">
    <location>
        <begin position="3196"/>
        <end position="3217"/>
    </location>
</feature>
<evidence type="ECO:0000313" key="5">
    <source>
        <dbReference type="Proteomes" id="UP000752814"/>
    </source>
</evidence>
<name>A0A8J8PCT4_9ARCH</name>
<evidence type="ECO:0000259" key="3">
    <source>
        <dbReference type="Pfam" id="PF18676"/>
    </source>
</evidence>
<dbReference type="NCBIfam" id="TIGR02543">
    <property type="entry name" value="List_Bact_rpt"/>
    <property type="match status" value="2"/>
</dbReference>
<evidence type="ECO:0000256" key="1">
    <source>
        <dbReference type="ARBA" id="ARBA00004196"/>
    </source>
</evidence>